<sequence length="503" mass="55477">MPETSPYPVLEVSHLPSASSFYASVLQPLGLHYLSSSASSTPTRLYFGHPHSPTTNQPVTLFALTQATPSLPPQQNLIRLPAPSPSTVESFYKKALLANSAQKDHEFQRSSDDEARAKIQDLDGNMIEAVYSSRAGRRVPTIETASTEKEARRVLAWQEEVARSTVASDVRSSAAASDAYGDLRAPPPYRRAETFPRVVADRPPRLVRRETVTTEHYRNEGERAATEGRGGGSGFTGMQLVGTLLGAAAGGLAAYAMTRSESSPRTAPLLRRASYGEHSSEYPHPRPVETVRVERTPARSYVSTKDPPRYVEYRIAPPPAPSAALAQDLARIEERSHVSRRSRDSERSSRVRSRSELGSRYDRPLTILPPRPRSPGASHVSHRSSHKSHHSKLDAESYVSARSQRTESTVKPVQYVTATPSKVTTTTIRVVPKDEERRSEVSYARHVLLPRSEVSARHVPLPPSVVSGRGYAPSVAPSDSISSVGSKRERERLRDRMSARDRW</sequence>
<dbReference type="OrthoDB" id="10249419at2759"/>
<dbReference type="AlphaFoldDB" id="A0A9P7AV65"/>
<evidence type="ECO:0008006" key="4">
    <source>
        <dbReference type="Google" id="ProtNLM"/>
    </source>
</evidence>
<evidence type="ECO:0000313" key="2">
    <source>
        <dbReference type="EMBL" id="KAG0647279.1"/>
    </source>
</evidence>
<feature type="compositionally biased region" description="Basic and acidic residues" evidence="1">
    <location>
        <begin position="274"/>
        <end position="297"/>
    </location>
</feature>
<reference evidence="2" key="1">
    <citation type="submission" date="2019-07" db="EMBL/GenBank/DDBJ databases">
        <title>Hyphodiscus hymeniophilus genome sequencing and assembly.</title>
        <authorList>
            <person name="Kramer G."/>
            <person name="Nodwell J."/>
        </authorList>
    </citation>
    <scope>NUCLEOTIDE SEQUENCE</scope>
    <source>
        <strain evidence="2">ATCC 34498</strain>
    </source>
</reference>
<dbReference type="EMBL" id="VNKQ01000013">
    <property type="protein sequence ID" value="KAG0647279.1"/>
    <property type="molecule type" value="Genomic_DNA"/>
</dbReference>
<organism evidence="2 3">
    <name type="scientific">Hyphodiscus hymeniophilus</name>
    <dbReference type="NCBI Taxonomy" id="353542"/>
    <lineage>
        <taxon>Eukaryota</taxon>
        <taxon>Fungi</taxon>
        <taxon>Dikarya</taxon>
        <taxon>Ascomycota</taxon>
        <taxon>Pezizomycotina</taxon>
        <taxon>Leotiomycetes</taxon>
        <taxon>Helotiales</taxon>
        <taxon>Hyphodiscaceae</taxon>
        <taxon>Hyphodiscus</taxon>
    </lineage>
</organism>
<dbReference type="Gene3D" id="3.10.180.10">
    <property type="entry name" value="2,3-Dihydroxybiphenyl 1,2-Dioxygenase, domain 1"/>
    <property type="match status" value="1"/>
</dbReference>
<dbReference type="PANTHER" id="PTHR35006">
    <property type="entry name" value="GLYOXALASE FAMILY PROTEIN (AFU_ORTHOLOGUE AFUA_5G14830)"/>
    <property type="match status" value="1"/>
</dbReference>
<gene>
    <name evidence="2" type="ORF">D0Z07_7055</name>
</gene>
<proteinExistence type="predicted"/>
<accession>A0A9P7AV65</accession>
<dbReference type="PANTHER" id="PTHR35006:SF3">
    <property type="entry name" value="GLYOXALASE FAMILY PROTEIN (AFU_ORTHOLOGUE AFUA_3G06020)"/>
    <property type="match status" value="1"/>
</dbReference>
<evidence type="ECO:0000256" key="1">
    <source>
        <dbReference type="SAM" id="MobiDB-lite"/>
    </source>
</evidence>
<feature type="compositionally biased region" description="Basic residues" evidence="1">
    <location>
        <begin position="380"/>
        <end position="390"/>
    </location>
</feature>
<feature type="region of interest" description="Disordered" evidence="1">
    <location>
        <begin position="274"/>
        <end position="305"/>
    </location>
</feature>
<name>A0A9P7AV65_9HELO</name>
<feature type="compositionally biased region" description="Basic and acidic residues" evidence="1">
    <location>
        <begin position="486"/>
        <end position="503"/>
    </location>
</feature>
<keyword evidence="3" id="KW-1185">Reference proteome</keyword>
<feature type="compositionally biased region" description="Polar residues" evidence="1">
    <location>
        <begin position="400"/>
        <end position="411"/>
    </location>
</feature>
<feature type="compositionally biased region" description="Basic and acidic residues" evidence="1">
    <location>
        <begin position="333"/>
        <end position="363"/>
    </location>
</feature>
<evidence type="ECO:0000313" key="3">
    <source>
        <dbReference type="Proteomes" id="UP000785200"/>
    </source>
</evidence>
<feature type="region of interest" description="Disordered" evidence="1">
    <location>
        <begin position="333"/>
        <end position="411"/>
    </location>
</feature>
<dbReference type="InterPro" id="IPR029068">
    <property type="entry name" value="Glyas_Bleomycin-R_OHBP_Dase"/>
</dbReference>
<protein>
    <recommendedName>
        <fullName evidence="4">VOC domain-containing protein</fullName>
    </recommendedName>
</protein>
<comment type="caution">
    <text evidence="2">The sequence shown here is derived from an EMBL/GenBank/DDBJ whole genome shotgun (WGS) entry which is preliminary data.</text>
</comment>
<dbReference type="Proteomes" id="UP000785200">
    <property type="component" value="Unassembled WGS sequence"/>
</dbReference>
<feature type="region of interest" description="Disordered" evidence="1">
    <location>
        <begin position="463"/>
        <end position="503"/>
    </location>
</feature>